<evidence type="ECO:0000256" key="4">
    <source>
        <dbReference type="ARBA" id="ARBA00023004"/>
    </source>
</evidence>
<reference evidence="7" key="1">
    <citation type="submission" date="2022-09" db="EMBL/GenBank/DDBJ databases">
        <title>Aureispira anguillicida sp. nov., isolated from Leptocephalus of Japanese eel Anguilla japonica.</title>
        <authorList>
            <person name="Yuasa K."/>
            <person name="Mekata T."/>
            <person name="Ikunari K."/>
        </authorList>
    </citation>
    <scope>NUCLEOTIDE SEQUENCE</scope>
    <source>
        <strain evidence="7">EL160426</strain>
    </source>
</reference>
<dbReference type="GO" id="GO:0051536">
    <property type="term" value="F:iron-sulfur cluster binding"/>
    <property type="evidence" value="ECO:0007669"/>
    <property type="project" value="UniProtKB-KW"/>
</dbReference>
<evidence type="ECO:0000256" key="3">
    <source>
        <dbReference type="ARBA" id="ARBA00022723"/>
    </source>
</evidence>
<dbReference type="KEGG" id="aup:AsAng_0042970"/>
<feature type="domain" description="Radical SAM core" evidence="6">
    <location>
        <begin position="85"/>
        <end position="305"/>
    </location>
</feature>
<comment type="cofactor">
    <cofactor evidence="1">
        <name>[4Fe-4S] cluster</name>
        <dbReference type="ChEBI" id="CHEBI:49883"/>
    </cofactor>
</comment>
<evidence type="ECO:0000256" key="5">
    <source>
        <dbReference type="ARBA" id="ARBA00023014"/>
    </source>
</evidence>
<dbReference type="SFLD" id="SFLDG01386">
    <property type="entry name" value="main_SPASM_domain-containing"/>
    <property type="match status" value="1"/>
</dbReference>
<dbReference type="InterPro" id="IPR023885">
    <property type="entry name" value="4Fe4S-binding_SPASM_dom"/>
</dbReference>
<dbReference type="Gene3D" id="3.20.20.70">
    <property type="entry name" value="Aldolase class I"/>
    <property type="match status" value="1"/>
</dbReference>
<dbReference type="NCBIfam" id="TIGR04085">
    <property type="entry name" value="rSAM_more_4Fe4S"/>
    <property type="match status" value="1"/>
</dbReference>
<dbReference type="PROSITE" id="PS51918">
    <property type="entry name" value="RADICAL_SAM"/>
    <property type="match status" value="1"/>
</dbReference>
<dbReference type="SUPFAM" id="SSF102114">
    <property type="entry name" value="Radical SAM enzymes"/>
    <property type="match status" value="1"/>
</dbReference>
<name>A0A915YI10_9BACT</name>
<dbReference type="EMBL" id="AP026867">
    <property type="protein sequence ID" value="BDS13558.1"/>
    <property type="molecule type" value="Genomic_DNA"/>
</dbReference>
<dbReference type="GO" id="GO:0003824">
    <property type="term" value="F:catalytic activity"/>
    <property type="evidence" value="ECO:0007669"/>
    <property type="project" value="InterPro"/>
</dbReference>
<keyword evidence="8" id="KW-1185">Reference proteome</keyword>
<keyword evidence="3" id="KW-0479">Metal-binding</keyword>
<evidence type="ECO:0000313" key="8">
    <source>
        <dbReference type="Proteomes" id="UP001060919"/>
    </source>
</evidence>
<dbReference type="GO" id="GO:0046872">
    <property type="term" value="F:metal ion binding"/>
    <property type="evidence" value="ECO:0007669"/>
    <property type="project" value="UniProtKB-KW"/>
</dbReference>
<dbReference type="InterPro" id="IPR013785">
    <property type="entry name" value="Aldolase_TIM"/>
</dbReference>
<keyword evidence="4" id="KW-0408">Iron</keyword>
<dbReference type="Proteomes" id="UP001060919">
    <property type="component" value="Chromosome"/>
</dbReference>
<dbReference type="SFLD" id="SFLDS00029">
    <property type="entry name" value="Radical_SAM"/>
    <property type="match status" value="1"/>
</dbReference>
<protein>
    <submittedName>
        <fullName evidence="7">Radical SAM protein</fullName>
    </submittedName>
</protein>
<evidence type="ECO:0000256" key="1">
    <source>
        <dbReference type="ARBA" id="ARBA00001966"/>
    </source>
</evidence>
<dbReference type="Pfam" id="PF13186">
    <property type="entry name" value="SPASM"/>
    <property type="match status" value="1"/>
</dbReference>
<dbReference type="SFLD" id="SFLDG01067">
    <property type="entry name" value="SPASM/twitch_domain_containing"/>
    <property type="match status" value="1"/>
</dbReference>
<proteinExistence type="predicted"/>
<organism evidence="7 8">
    <name type="scientific">Aureispira anguillae</name>
    <dbReference type="NCBI Taxonomy" id="2864201"/>
    <lineage>
        <taxon>Bacteria</taxon>
        <taxon>Pseudomonadati</taxon>
        <taxon>Bacteroidota</taxon>
        <taxon>Saprospiria</taxon>
        <taxon>Saprospirales</taxon>
        <taxon>Saprospiraceae</taxon>
        <taxon>Aureispira</taxon>
    </lineage>
</organism>
<dbReference type="InterPro" id="IPR058240">
    <property type="entry name" value="rSAM_sf"/>
</dbReference>
<keyword evidence="5" id="KW-0411">Iron-sulfur</keyword>
<dbReference type="RefSeq" id="WP_264788824.1">
    <property type="nucleotide sequence ID" value="NZ_AP026867.1"/>
</dbReference>
<dbReference type="InterPro" id="IPR007197">
    <property type="entry name" value="rSAM"/>
</dbReference>
<evidence type="ECO:0000259" key="6">
    <source>
        <dbReference type="PROSITE" id="PS51918"/>
    </source>
</evidence>
<dbReference type="PANTHER" id="PTHR11228">
    <property type="entry name" value="RADICAL SAM DOMAIN PROTEIN"/>
    <property type="match status" value="1"/>
</dbReference>
<dbReference type="CDD" id="cd01335">
    <property type="entry name" value="Radical_SAM"/>
    <property type="match status" value="1"/>
</dbReference>
<sequence length="444" mass="50078">MDNIQIEEHDGLFLAYKPSIGALSVLNSLELMGFKLFTETENSKEKMIDLLCQLGATPNYAEERTNELYKRLVVEGWMRKSIPKRAPEVIQSVYFTLTRECDLACQYCYQGLRNRKKKEMPLEDAKATLDKIKKLNPNCHIIITGGEPFMHPNAFEILDYCESLGLSFGILCNGTYLDEPTVDKLCTYKYLKRTQISIDGFTEAVHSITRSKRNYDLVMKAIDLVSEKGLPFLLAPTIHEMNKDEIYDIAALAVSKGGWYSPNNLRTFPHDENTFLSLSNDSLLAVTKEVGQKMQANFSREVLLKAKMSVETPNVCSVDSPNSTYICGTGSTLLDIDWNGEVYPCHLLKDRNLILGNIFTQEFSDIYRTVEEKKIRVTSNDIEKCSGCKFTSTCGGGCRAGAFYAYDSLAREDDLCDVNYVSNLSSTLRSHPNFEKLNITALDV</sequence>
<evidence type="ECO:0000256" key="2">
    <source>
        <dbReference type="ARBA" id="ARBA00022691"/>
    </source>
</evidence>
<gene>
    <name evidence="7" type="ORF">AsAng_0042970</name>
</gene>
<dbReference type="Pfam" id="PF04055">
    <property type="entry name" value="Radical_SAM"/>
    <property type="match status" value="1"/>
</dbReference>
<accession>A0A915YI10</accession>
<dbReference type="AlphaFoldDB" id="A0A915YI10"/>
<dbReference type="InterPro" id="IPR050377">
    <property type="entry name" value="Radical_SAM_PqqE_MftC-like"/>
</dbReference>
<evidence type="ECO:0000313" key="7">
    <source>
        <dbReference type="EMBL" id="BDS13558.1"/>
    </source>
</evidence>
<dbReference type="PANTHER" id="PTHR11228:SF7">
    <property type="entry name" value="PQQA PEPTIDE CYCLASE"/>
    <property type="match status" value="1"/>
</dbReference>
<keyword evidence="2" id="KW-0949">S-adenosyl-L-methionine</keyword>